<reference evidence="1 2" key="1">
    <citation type="journal article" date="2023" name="PLoS ONE">
        <title>Cytospora paraplurivora sp. nov. isolated from orchards with fruit tree decline syndrome in Ontario, Canada.</title>
        <authorList>
            <person name="Ilyukhin E."/>
            <person name="Nguyen H.D.T."/>
            <person name="Castle A.J."/>
            <person name="Ellouze W."/>
        </authorList>
    </citation>
    <scope>NUCLEOTIDE SEQUENCE [LARGE SCALE GENOMIC DNA]</scope>
    <source>
        <strain evidence="1 2">FDS-564</strain>
    </source>
</reference>
<name>A0AAN9UGQ9_9PEZI</name>
<keyword evidence="2" id="KW-1185">Reference proteome</keyword>
<gene>
    <name evidence="1" type="ORF">SLS53_004268</name>
</gene>
<sequence>MAVRNTSKGEVAAKPLREGSRDAQIGVWELDQVSDHGWEKTLQISYLSAALLAFLLLPVLKASGERLGSGPYDFCFVDPSMVSSTNLSGKMPCAAVKGKESHGGFDVNWEIYPFPAKMYTPEGSKTVDRV</sequence>
<proteinExistence type="predicted"/>
<comment type="caution">
    <text evidence="1">The sequence shown here is derived from an EMBL/GenBank/DDBJ whole genome shotgun (WGS) entry which is preliminary data.</text>
</comment>
<accession>A0AAN9UGQ9</accession>
<dbReference type="AlphaFoldDB" id="A0AAN9UGQ9"/>
<evidence type="ECO:0000313" key="1">
    <source>
        <dbReference type="EMBL" id="KAK7743183.1"/>
    </source>
</evidence>
<dbReference type="EMBL" id="JAJSPL020000014">
    <property type="protein sequence ID" value="KAK7743183.1"/>
    <property type="molecule type" value="Genomic_DNA"/>
</dbReference>
<organism evidence="1 2">
    <name type="scientific">Cytospora paraplurivora</name>
    <dbReference type="NCBI Taxonomy" id="2898453"/>
    <lineage>
        <taxon>Eukaryota</taxon>
        <taxon>Fungi</taxon>
        <taxon>Dikarya</taxon>
        <taxon>Ascomycota</taxon>
        <taxon>Pezizomycotina</taxon>
        <taxon>Sordariomycetes</taxon>
        <taxon>Sordariomycetidae</taxon>
        <taxon>Diaporthales</taxon>
        <taxon>Cytosporaceae</taxon>
        <taxon>Cytospora</taxon>
    </lineage>
</organism>
<dbReference type="Proteomes" id="UP001320245">
    <property type="component" value="Unassembled WGS sequence"/>
</dbReference>
<evidence type="ECO:0000313" key="2">
    <source>
        <dbReference type="Proteomes" id="UP001320245"/>
    </source>
</evidence>
<protein>
    <submittedName>
        <fullName evidence="1">Uncharacterized protein</fullName>
    </submittedName>
</protein>